<proteinExistence type="predicted"/>
<name>A0A9Q8QGT4_9HYPO</name>
<dbReference type="InterPro" id="IPR008030">
    <property type="entry name" value="NmrA-like"/>
</dbReference>
<dbReference type="RefSeq" id="XP_047842082.1">
    <property type="nucleotide sequence ID" value="XM_047986102.1"/>
</dbReference>
<evidence type="ECO:0000256" key="1">
    <source>
        <dbReference type="ARBA" id="ARBA00022857"/>
    </source>
</evidence>
<evidence type="ECO:0000259" key="3">
    <source>
        <dbReference type="Pfam" id="PF05368"/>
    </source>
</evidence>
<reference evidence="4" key="1">
    <citation type="submission" date="2021-11" db="EMBL/GenBank/DDBJ databases">
        <title>Purpureocillium_takamizusanense_genome.</title>
        <authorList>
            <person name="Nguyen N.-H."/>
        </authorList>
    </citation>
    <scope>NUCLEOTIDE SEQUENCE</scope>
    <source>
        <strain evidence="4">PT3</strain>
    </source>
</reference>
<dbReference type="GeneID" id="72066809"/>
<dbReference type="Proteomes" id="UP000829364">
    <property type="component" value="Chromosome 4"/>
</dbReference>
<gene>
    <name evidence="4" type="ORF">JDV02_004858</name>
</gene>
<dbReference type="Pfam" id="PF05368">
    <property type="entry name" value="NmrA"/>
    <property type="match status" value="1"/>
</dbReference>
<feature type="domain" description="NmrA-like" evidence="3">
    <location>
        <begin position="6"/>
        <end position="212"/>
    </location>
</feature>
<evidence type="ECO:0000313" key="5">
    <source>
        <dbReference type="Proteomes" id="UP000829364"/>
    </source>
</evidence>
<dbReference type="OrthoDB" id="9974981at2759"/>
<dbReference type="PANTHER" id="PTHR47706">
    <property type="entry name" value="NMRA-LIKE FAMILY PROTEIN"/>
    <property type="match status" value="1"/>
</dbReference>
<keyword evidence="1" id="KW-0521">NADP</keyword>
<protein>
    <recommendedName>
        <fullName evidence="3">NmrA-like domain-containing protein</fullName>
    </recommendedName>
</protein>
<dbReference type="PANTHER" id="PTHR47706:SF1">
    <property type="entry name" value="CIPA-LIKE, PUTATIVE (AFU_ORTHOLOGUE AFUA_1G12460)-RELATED"/>
    <property type="match status" value="1"/>
</dbReference>
<dbReference type="InterPro" id="IPR045312">
    <property type="entry name" value="PCBER-like"/>
</dbReference>
<sequence length="301" mass="32658">MGSIRNVAIAGASGDLGAPILKEIIESNLFNVTVLTRSSSNAEFPPSVRVLRVDYSSIPDLTTALAGQDAVVSALTTAAMDLQLGLIEASIAAGVKRFIPSEFGSDCGNPNASQLPVYRSKIAIHEALREHARAHPDSFTYTLVRNGVFLDWAMRRNLIFDFASEKPAFYDGGDRPFSATTLASVGRAVVGVLRHVDETRNRVIFVHDMVVTQRKILAVARAIAPHRRWDPVTVKTTDSEAASRKKYDNGEFDMMSSMGFLMRAVFGEGYGGEFKHVDNELLGVAGKTDAELEGLVRDALA</sequence>
<accession>A0A9Q8QGT4</accession>
<dbReference type="SUPFAM" id="SSF51735">
    <property type="entry name" value="NAD(P)-binding Rossmann-fold domains"/>
    <property type="match status" value="1"/>
</dbReference>
<keyword evidence="5" id="KW-1185">Reference proteome</keyword>
<dbReference type="Gene3D" id="3.40.50.720">
    <property type="entry name" value="NAD(P)-binding Rossmann-like Domain"/>
    <property type="match status" value="1"/>
</dbReference>
<dbReference type="AlphaFoldDB" id="A0A9Q8QGT4"/>
<organism evidence="4 5">
    <name type="scientific">Purpureocillium takamizusanense</name>
    <dbReference type="NCBI Taxonomy" id="2060973"/>
    <lineage>
        <taxon>Eukaryota</taxon>
        <taxon>Fungi</taxon>
        <taxon>Dikarya</taxon>
        <taxon>Ascomycota</taxon>
        <taxon>Pezizomycotina</taxon>
        <taxon>Sordariomycetes</taxon>
        <taxon>Hypocreomycetidae</taxon>
        <taxon>Hypocreales</taxon>
        <taxon>Ophiocordycipitaceae</taxon>
        <taxon>Purpureocillium</taxon>
    </lineage>
</organism>
<dbReference type="CDD" id="cd05259">
    <property type="entry name" value="PCBER_SDR_a"/>
    <property type="match status" value="1"/>
</dbReference>
<dbReference type="InterPro" id="IPR051609">
    <property type="entry name" value="NmrA/Isoflavone_reductase-like"/>
</dbReference>
<evidence type="ECO:0000313" key="4">
    <source>
        <dbReference type="EMBL" id="UNI18601.1"/>
    </source>
</evidence>
<evidence type="ECO:0000256" key="2">
    <source>
        <dbReference type="ARBA" id="ARBA00023002"/>
    </source>
</evidence>
<dbReference type="KEGG" id="ptkz:JDV02_004858"/>
<dbReference type="GO" id="GO:0016491">
    <property type="term" value="F:oxidoreductase activity"/>
    <property type="evidence" value="ECO:0007669"/>
    <property type="project" value="UniProtKB-KW"/>
</dbReference>
<dbReference type="EMBL" id="CP086357">
    <property type="protein sequence ID" value="UNI18601.1"/>
    <property type="molecule type" value="Genomic_DNA"/>
</dbReference>
<keyword evidence="2" id="KW-0560">Oxidoreductase</keyword>
<dbReference type="InterPro" id="IPR036291">
    <property type="entry name" value="NAD(P)-bd_dom_sf"/>
</dbReference>